<dbReference type="InterPro" id="IPR029787">
    <property type="entry name" value="Nucleotide_cyclase"/>
</dbReference>
<organism evidence="4 5">
    <name type="scientific">Solibaculum intestinale</name>
    <dbReference type="NCBI Taxonomy" id="3133165"/>
    <lineage>
        <taxon>Bacteria</taxon>
        <taxon>Bacillati</taxon>
        <taxon>Bacillota</taxon>
        <taxon>Clostridia</taxon>
        <taxon>Eubacteriales</taxon>
        <taxon>Oscillospiraceae</taxon>
        <taxon>Solibaculum</taxon>
    </lineage>
</organism>
<keyword evidence="1" id="KW-1133">Transmembrane helix</keyword>
<evidence type="ECO:0000313" key="4">
    <source>
        <dbReference type="EMBL" id="MEQ2440977.1"/>
    </source>
</evidence>
<dbReference type="Gene3D" id="3.40.190.10">
    <property type="entry name" value="Periplasmic binding protein-like II"/>
    <property type="match status" value="4"/>
</dbReference>
<dbReference type="NCBIfam" id="TIGR00254">
    <property type="entry name" value="GGDEF"/>
    <property type="match status" value="1"/>
</dbReference>
<dbReference type="CDD" id="cd01949">
    <property type="entry name" value="GGDEF"/>
    <property type="match status" value="1"/>
</dbReference>
<dbReference type="InterPro" id="IPR001610">
    <property type="entry name" value="PAC"/>
</dbReference>
<protein>
    <submittedName>
        <fullName evidence="4">Transporter substrate-binding domain-containing protein</fullName>
    </submittedName>
</protein>
<dbReference type="InterPro" id="IPR001638">
    <property type="entry name" value="Solute-binding_3/MltF_N"/>
</dbReference>
<keyword evidence="1" id="KW-0472">Membrane</keyword>
<keyword evidence="5" id="KW-1185">Reference proteome</keyword>
<keyword evidence="1" id="KW-0812">Transmembrane</keyword>
<dbReference type="RefSeq" id="WP_349219809.1">
    <property type="nucleotide sequence ID" value="NZ_JBBMFD010000015.1"/>
</dbReference>
<dbReference type="SUPFAM" id="SSF55073">
    <property type="entry name" value="Nucleotide cyclase"/>
    <property type="match status" value="1"/>
</dbReference>
<dbReference type="Pfam" id="PF00990">
    <property type="entry name" value="GGDEF"/>
    <property type="match status" value="1"/>
</dbReference>
<evidence type="ECO:0000259" key="3">
    <source>
        <dbReference type="PROSITE" id="PS50887"/>
    </source>
</evidence>
<dbReference type="SUPFAM" id="SSF55785">
    <property type="entry name" value="PYP-like sensor domain (PAS domain)"/>
    <property type="match status" value="1"/>
</dbReference>
<dbReference type="Pfam" id="PF00497">
    <property type="entry name" value="SBP_bac_3"/>
    <property type="match status" value="2"/>
</dbReference>
<dbReference type="Proteomes" id="UP001489509">
    <property type="component" value="Unassembled WGS sequence"/>
</dbReference>
<sequence>MRQQRRSKIQAVCLLLVLLLQLWGGLFPVMASPEESRTIRVAYPIQKNITDVDENGKYFGYTYEYLEEIAQYTGWNYEFVQIPGSVDEQLSTLMKMVQGGEVDLMGAMLYSEDLGKQFDYSGYSYGTSETVLQVLNEGGHNIIVDSQKEQTLRVAVYSTSGRMVRELYEYCEMNLITPELIECGSNEEMIRALEEGRADVLLNTSMNYLENVRPVIRFAPKPFYFVTSKNSDSDLIAELNEAIVSVTEADPYFQTTLNEKYFAPASRTFVLSDKEEAYIEQAGVLRVGVMSSQPPFQYKDEKTGALKGIGVDLLRDISKTTGLQFAMVEASSWEELYTKAKNGQVDLIAGMPYDYTTARERDLAMSRPYLSSPYTLLMHEEMSEDSIQGKRLALSRTSTYDGYFVGTAVPYDSVDACIRAVNRREADYTYVDTYTAQYYLNLPSFEELKMVPQTYTSYRICFGVVKQRDHILLGLLNKSVLSMDSDDLQSVIYQNIVHKVDFSVEYFIQKNPIPVLAAAGCVFLLVVALLVVILLQRIRAGKAISLELQKHVRLYSITNDSFFEYDFKKKRLILKDANGVNGNGGEIVRYDLSRFLGKDSPEGKSQRLFLEILDSAQNHVQEIYVYCRDGKWHWIRVTVETICDSAGVPVYAIGKISVIDEEKSEKESLREQAQRDSMTHLYNSETSKRLIEEHLPKLQPGEVGALLLLDVDLFKSINDTYGHMCGDETLKAVARLLESSFRDGDVIGRPGGDEFLVYLPRIQDIPALTKKCAGLCETVHQIRLDAARVVTISVGVALSYPGMDYEELYRQADRALYSAKEGGRDRFEIAPADQMHRQSGNS</sequence>
<dbReference type="Gene3D" id="3.30.70.270">
    <property type="match status" value="1"/>
</dbReference>
<dbReference type="PROSITE" id="PS50887">
    <property type="entry name" value="GGDEF"/>
    <property type="match status" value="1"/>
</dbReference>
<dbReference type="Gene3D" id="3.30.450.20">
    <property type="entry name" value="PAS domain"/>
    <property type="match status" value="1"/>
</dbReference>
<dbReference type="InterPro" id="IPR035965">
    <property type="entry name" value="PAS-like_dom_sf"/>
</dbReference>
<reference evidence="4 5" key="1">
    <citation type="submission" date="2024-03" db="EMBL/GenBank/DDBJ databases">
        <title>Human intestinal bacterial collection.</title>
        <authorList>
            <person name="Pauvert C."/>
            <person name="Hitch T.C.A."/>
            <person name="Clavel T."/>
        </authorList>
    </citation>
    <scope>NUCLEOTIDE SEQUENCE [LARGE SCALE GENOMIC DNA]</scope>
    <source>
        <strain evidence="4 5">CLA-JM-H44</strain>
    </source>
</reference>
<dbReference type="InterPro" id="IPR000700">
    <property type="entry name" value="PAS-assoc_C"/>
</dbReference>
<dbReference type="InterPro" id="IPR043128">
    <property type="entry name" value="Rev_trsase/Diguanyl_cyclase"/>
</dbReference>
<dbReference type="InterPro" id="IPR000160">
    <property type="entry name" value="GGDEF_dom"/>
</dbReference>
<dbReference type="InterPro" id="IPR050469">
    <property type="entry name" value="Diguanylate_Cyclase"/>
</dbReference>
<dbReference type="CDD" id="cd01007">
    <property type="entry name" value="PBP2_BvgS_HisK_like"/>
    <property type="match status" value="1"/>
</dbReference>
<dbReference type="SMART" id="SM00267">
    <property type="entry name" value="GGDEF"/>
    <property type="match status" value="1"/>
</dbReference>
<dbReference type="PANTHER" id="PTHR45138">
    <property type="entry name" value="REGULATORY COMPONENTS OF SENSORY TRANSDUCTION SYSTEM"/>
    <property type="match status" value="1"/>
</dbReference>
<feature type="transmembrane region" description="Helical" evidence="1">
    <location>
        <begin position="513"/>
        <end position="535"/>
    </location>
</feature>
<evidence type="ECO:0000313" key="5">
    <source>
        <dbReference type="Proteomes" id="UP001489509"/>
    </source>
</evidence>
<name>A0ABV1E0Z8_9FIRM</name>
<dbReference type="EMBL" id="JBBMFD010000015">
    <property type="protein sequence ID" value="MEQ2440977.1"/>
    <property type="molecule type" value="Genomic_DNA"/>
</dbReference>
<dbReference type="SMART" id="SM00062">
    <property type="entry name" value="PBPb"/>
    <property type="match status" value="2"/>
</dbReference>
<gene>
    <name evidence="4" type="ORF">WMO26_09080</name>
</gene>
<comment type="caution">
    <text evidence="4">The sequence shown here is derived from an EMBL/GenBank/DDBJ whole genome shotgun (WGS) entry which is preliminary data.</text>
</comment>
<feature type="domain" description="PAC" evidence="2">
    <location>
        <begin position="619"/>
        <end position="671"/>
    </location>
</feature>
<feature type="domain" description="GGDEF" evidence="3">
    <location>
        <begin position="702"/>
        <end position="832"/>
    </location>
</feature>
<dbReference type="PROSITE" id="PS50113">
    <property type="entry name" value="PAC"/>
    <property type="match status" value="1"/>
</dbReference>
<dbReference type="SUPFAM" id="SSF53850">
    <property type="entry name" value="Periplasmic binding protein-like II"/>
    <property type="match status" value="2"/>
</dbReference>
<accession>A0ABV1E0Z8</accession>
<dbReference type="PANTHER" id="PTHR45138:SF24">
    <property type="entry name" value="DIGUANYLATE CYCLASE DGCC-RELATED"/>
    <property type="match status" value="1"/>
</dbReference>
<dbReference type="SMART" id="SM00086">
    <property type="entry name" value="PAC"/>
    <property type="match status" value="1"/>
</dbReference>
<evidence type="ECO:0000259" key="2">
    <source>
        <dbReference type="PROSITE" id="PS50113"/>
    </source>
</evidence>
<proteinExistence type="predicted"/>
<evidence type="ECO:0000256" key="1">
    <source>
        <dbReference type="SAM" id="Phobius"/>
    </source>
</evidence>